<evidence type="ECO:0000313" key="12">
    <source>
        <dbReference type="Proteomes" id="UP001152747"/>
    </source>
</evidence>
<sequence length="973" mass="112581">MRSTNLTPTKSKTTIGIVNNNEKKKSKLKMLLLSLGAVMVTILAFAIISVAIYFSKAEDTISSQNPTIGSTTSSKQHISSTETIPKSSLPVETICETVECQQFADHMKLFMNQSVDPCDDFYEHICGNYPDSWASSNLGHYSYKNRIQLYKFVRKFKGETKSEKIAMATFRKCKTTRNDSELDKSFWKQKTNIDLTDMLIEMAKVKIHKSGFLINNVDYGDELNKNNEKFFTLTIEKGRRGRNDSIVKIEDIADEIKSFDLRRYLKSLLPEENRDDKFDWVVKVNVNHMKSLEKVVKKKGVSRIRKALYKKWKGILNAFIIGNSTNVNLNWLCFLQMEKLFPGTLLTMYIKHFVGAEILKRSKKLFETVKETFIKIIDENEWIDENLKHLLIEEVSHIKASIGIPDEHENQENIDRMYARIGEDYKNQSYLTLVRNLLKMNSEETILRVARMEQITYTLRPKGRVSPSFNQKHHRLHGQQFFPTFRMNLPRLHESLPEWVMIASFASTLGHEMGHSFDTKRFDKNHLMQSYNLTTKTKNEFEKRLDCIKQQFSYFKFPDGSFSNGSRTIKEDTCDSIGFDIAYRIFENLKPDAKFRKLPGFENSTTEQLFFLGKGQILCAKKITPAGIEGFKKDVHSYEKFRVNGVMANSKEFAKAFGCEIGKPMNPEKKCKLFTIFYILQGENEGKLETAALERVETSRQAEIFTTPSYFETSTPATILTTFVTSKSSISVPTSKIPVAKVCRTDECQKFAKRMKSMMNPNIDPCQDFFENICGNYPESSTQFGIYGEQLYENLIKFLKMLKTFKPETKSEKIAMVTFEKCKNTREDLELDESFWNRNDEDLTAILIEMAKINLNKPGFLKNYINYGKEIKKNQRFLTLTIIKGFEFGTEIEKAWNSSTSYYYLSEMGNAIELAAEIQSFDLKKYVRNLLPEENRNDKFEWNVLVSKHDLTRLDAVVKVLGVPKIRQILLKT</sequence>
<gene>
    <name evidence="11" type="ORF">CAMP_LOCUS5539</name>
</gene>
<comment type="cofactor">
    <cofactor evidence="1">
        <name>Zn(2+)</name>
        <dbReference type="ChEBI" id="CHEBI:29105"/>
    </cofactor>
</comment>
<comment type="similarity">
    <text evidence="2">Belongs to the peptidase M13 family.</text>
</comment>
<keyword evidence="4" id="KW-0479">Metal-binding</keyword>
<dbReference type="InterPro" id="IPR018497">
    <property type="entry name" value="Peptidase_M13_C"/>
</dbReference>
<dbReference type="GO" id="GO:0004222">
    <property type="term" value="F:metalloendopeptidase activity"/>
    <property type="evidence" value="ECO:0007669"/>
    <property type="project" value="InterPro"/>
</dbReference>
<evidence type="ECO:0000256" key="5">
    <source>
        <dbReference type="ARBA" id="ARBA00022801"/>
    </source>
</evidence>
<dbReference type="InterPro" id="IPR024079">
    <property type="entry name" value="MetalloPept_cat_dom_sf"/>
</dbReference>
<dbReference type="PANTHER" id="PTHR11733:SF232">
    <property type="entry name" value="NEPRILYSIN METALLOPEPTIDASE FAMILY"/>
    <property type="match status" value="1"/>
</dbReference>
<keyword evidence="8" id="KW-0472">Membrane</keyword>
<keyword evidence="8" id="KW-0812">Transmembrane</keyword>
<dbReference type="GO" id="GO:0046872">
    <property type="term" value="F:metal ion binding"/>
    <property type="evidence" value="ECO:0007669"/>
    <property type="project" value="UniProtKB-KW"/>
</dbReference>
<evidence type="ECO:0000256" key="1">
    <source>
        <dbReference type="ARBA" id="ARBA00001947"/>
    </source>
</evidence>
<dbReference type="AlphaFoldDB" id="A0A9P1IGP9"/>
<evidence type="ECO:0008006" key="13">
    <source>
        <dbReference type="Google" id="ProtNLM"/>
    </source>
</evidence>
<keyword evidence="7" id="KW-0482">Metalloprotease</keyword>
<proteinExistence type="inferred from homology"/>
<dbReference type="Pfam" id="PF05649">
    <property type="entry name" value="Peptidase_M13_N"/>
    <property type="match status" value="1"/>
</dbReference>
<keyword evidence="8" id="KW-1133">Transmembrane helix</keyword>
<evidence type="ECO:0000259" key="9">
    <source>
        <dbReference type="Pfam" id="PF01431"/>
    </source>
</evidence>
<evidence type="ECO:0000256" key="6">
    <source>
        <dbReference type="ARBA" id="ARBA00022833"/>
    </source>
</evidence>
<dbReference type="OrthoDB" id="6475849at2759"/>
<evidence type="ECO:0000256" key="2">
    <source>
        <dbReference type="ARBA" id="ARBA00007357"/>
    </source>
</evidence>
<dbReference type="Proteomes" id="UP001152747">
    <property type="component" value="Unassembled WGS sequence"/>
</dbReference>
<accession>A0A9P1IGP9</accession>
<protein>
    <recommendedName>
        <fullName evidence="13">Peptidase M13 C-terminal domain-containing protein</fullName>
    </recommendedName>
</protein>
<reference evidence="11" key="1">
    <citation type="submission" date="2022-11" db="EMBL/GenBank/DDBJ databases">
        <authorList>
            <person name="Kikuchi T."/>
        </authorList>
    </citation>
    <scope>NUCLEOTIDE SEQUENCE</scope>
    <source>
        <strain evidence="11">PS1010</strain>
    </source>
</reference>
<keyword evidence="5" id="KW-0378">Hydrolase</keyword>
<dbReference type="Pfam" id="PF01431">
    <property type="entry name" value="Peptidase_M13"/>
    <property type="match status" value="1"/>
</dbReference>
<evidence type="ECO:0000256" key="4">
    <source>
        <dbReference type="ARBA" id="ARBA00022723"/>
    </source>
</evidence>
<keyword evidence="12" id="KW-1185">Reference proteome</keyword>
<evidence type="ECO:0000259" key="10">
    <source>
        <dbReference type="Pfam" id="PF05649"/>
    </source>
</evidence>
<dbReference type="InterPro" id="IPR042089">
    <property type="entry name" value="Peptidase_M13_dom_2"/>
</dbReference>
<comment type="caution">
    <text evidence="11">The sequence shown here is derived from an EMBL/GenBank/DDBJ whole genome shotgun (WGS) entry which is preliminary data.</text>
</comment>
<dbReference type="InterPro" id="IPR000718">
    <property type="entry name" value="Peptidase_M13"/>
</dbReference>
<evidence type="ECO:0000313" key="11">
    <source>
        <dbReference type="EMBL" id="CAI5442902.1"/>
    </source>
</evidence>
<dbReference type="GO" id="GO:0016485">
    <property type="term" value="P:protein processing"/>
    <property type="evidence" value="ECO:0007669"/>
    <property type="project" value="TreeGrafter"/>
</dbReference>
<dbReference type="Gene3D" id="3.40.390.10">
    <property type="entry name" value="Collagenase (Catalytic Domain)"/>
    <property type="match status" value="3"/>
</dbReference>
<name>A0A9P1IGP9_9PELO</name>
<dbReference type="InterPro" id="IPR008753">
    <property type="entry name" value="Peptidase_M13_N"/>
</dbReference>
<evidence type="ECO:0000256" key="8">
    <source>
        <dbReference type="SAM" id="Phobius"/>
    </source>
</evidence>
<dbReference type="Gene3D" id="1.10.1380.10">
    <property type="entry name" value="Neutral endopeptidase , domain2"/>
    <property type="match status" value="3"/>
</dbReference>
<dbReference type="PANTHER" id="PTHR11733">
    <property type="entry name" value="ZINC METALLOPROTEASE FAMILY M13 NEPRILYSIN-RELATED"/>
    <property type="match status" value="1"/>
</dbReference>
<keyword evidence="3" id="KW-0645">Protease</keyword>
<feature type="domain" description="Peptidase M13 N-terminal" evidence="10">
    <location>
        <begin position="246"/>
        <end position="405"/>
    </location>
</feature>
<keyword evidence="6" id="KW-0862">Zinc</keyword>
<dbReference type="SUPFAM" id="SSF55486">
    <property type="entry name" value="Metalloproteases ('zincins'), catalytic domain"/>
    <property type="match status" value="2"/>
</dbReference>
<evidence type="ECO:0000256" key="7">
    <source>
        <dbReference type="ARBA" id="ARBA00023049"/>
    </source>
</evidence>
<feature type="domain" description="Peptidase M13 C-terminal" evidence="9">
    <location>
        <begin position="482"/>
        <end position="673"/>
    </location>
</feature>
<dbReference type="EMBL" id="CANHGI010000002">
    <property type="protein sequence ID" value="CAI5442902.1"/>
    <property type="molecule type" value="Genomic_DNA"/>
</dbReference>
<dbReference type="GO" id="GO:0005886">
    <property type="term" value="C:plasma membrane"/>
    <property type="evidence" value="ECO:0007669"/>
    <property type="project" value="TreeGrafter"/>
</dbReference>
<evidence type="ECO:0000256" key="3">
    <source>
        <dbReference type="ARBA" id="ARBA00022670"/>
    </source>
</evidence>
<dbReference type="PROSITE" id="PS51885">
    <property type="entry name" value="NEPRILYSIN"/>
    <property type="match status" value="2"/>
</dbReference>
<feature type="transmembrane region" description="Helical" evidence="8">
    <location>
        <begin position="31"/>
        <end position="54"/>
    </location>
</feature>
<organism evidence="11 12">
    <name type="scientific">Caenorhabditis angaria</name>
    <dbReference type="NCBI Taxonomy" id="860376"/>
    <lineage>
        <taxon>Eukaryota</taxon>
        <taxon>Metazoa</taxon>
        <taxon>Ecdysozoa</taxon>
        <taxon>Nematoda</taxon>
        <taxon>Chromadorea</taxon>
        <taxon>Rhabditida</taxon>
        <taxon>Rhabditina</taxon>
        <taxon>Rhabditomorpha</taxon>
        <taxon>Rhabditoidea</taxon>
        <taxon>Rhabditidae</taxon>
        <taxon>Peloderinae</taxon>
        <taxon>Caenorhabditis</taxon>
    </lineage>
</organism>